<gene>
    <name evidence="8" type="primary">pfp</name>
    <name evidence="10" type="ORF">H5P30_06785</name>
</gene>
<dbReference type="Pfam" id="PF00365">
    <property type="entry name" value="PFK"/>
    <property type="match status" value="1"/>
</dbReference>
<comment type="subcellular location">
    <subcellularLocation>
        <location evidence="8">Cytoplasm</location>
    </subcellularLocation>
</comment>
<proteinExistence type="inferred from homology"/>
<dbReference type="AlphaFoldDB" id="A0A7X1AWV5"/>
<dbReference type="SUPFAM" id="SSF53784">
    <property type="entry name" value="Phosphofructokinase"/>
    <property type="match status" value="1"/>
</dbReference>
<evidence type="ECO:0000313" key="10">
    <source>
        <dbReference type="EMBL" id="MBC2601481.1"/>
    </source>
</evidence>
<feature type="binding site" evidence="8">
    <location>
        <position position="246"/>
    </location>
    <ligand>
        <name>substrate</name>
    </ligand>
</feature>
<comment type="similarity">
    <text evidence="8">Belongs to the phosphofructokinase type A (PFKA) family. PPi-dependent PFK group II subfamily. Clade 'B2' sub-subfamily.</text>
</comment>
<feature type="site" description="Important for catalytic activity and substrate specificity; stabilizes the transition state when the phosphoryl donor is PPi; prevents ATP from binding by mimicking the alpha-phosphate group of ATP" evidence="8">
    <location>
        <position position="113"/>
    </location>
</feature>
<evidence type="ECO:0000259" key="9">
    <source>
        <dbReference type="Pfam" id="PF00365"/>
    </source>
</evidence>
<keyword evidence="5 8" id="KW-0418">Kinase</keyword>
<dbReference type="EC" id="2.7.1.90" evidence="8"/>
<dbReference type="PIRSF" id="PIRSF036483">
    <property type="entry name" value="PFK_XF0274"/>
    <property type="match status" value="1"/>
</dbReference>
<dbReference type="RefSeq" id="WP_185692193.1">
    <property type="nucleotide sequence ID" value="NZ_JACHVA010000053.1"/>
</dbReference>
<protein>
    <recommendedName>
        <fullName evidence="8">Pyrophosphate--fructose 6-phosphate 1-phosphotransferase</fullName>
        <ecNumber evidence="8">2.7.1.90</ecNumber>
    </recommendedName>
    <alternativeName>
        <fullName evidence="8">6-phosphofructokinase, pyrophosphate dependent</fullName>
    </alternativeName>
    <alternativeName>
        <fullName evidence="8">PPi-dependent phosphofructokinase</fullName>
        <shortName evidence="8">PPi-PFK</shortName>
    </alternativeName>
    <alternativeName>
        <fullName evidence="8">Pyrophosphate-dependent 6-phosphofructose-1-kinase</fullName>
    </alternativeName>
</protein>
<comment type="activity regulation">
    <text evidence="8">Non-allosteric.</text>
</comment>
<evidence type="ECO:0000256" key="1">
    <source>
        <dbReference type="ARBA" id="ARBA00001946"/>
    </source>
</evidence>
<keyword evidence="6 8" id="KW-0460">Magnesium</keyword>
<feature type="binding site" evidence="8">
    <location>
        <begin position="187"/>
        <end position="189"/>
    </location>
    <ligand>
        <name>substrate</name>
    </ligand>
</feature>
<evidence type="ECO:0000256" key="7">
    <source>
        <dbReference type="ARBA" id="ARBA00048072"/>
    </source>
</evidence>
<sequence>MSEELNGNCLIAQSGGPTAVINSSLAGAITEALNHPCIEEIYGARNGVIGILQEDLVDLAEESQQVIRGLRTTPASALGTCRYKIRGQEDYDRILQVFESHNIRYFFYIGGNDSQDSADRINALAVERGYDLRVIGIPKTVDNDLVATDHCPGYGSAIKYLCTTVKEMACDAQSMGNHDYVGIIEVMGRNAGWMAAGTSLAKRKDRPEDPPHIILLPEVPLSPQKLMEDVQRILQKERFCLIVASEGLVDEDGNYLTTSGGATDAFGHAQLGGVGEYLRNLIEEQFGIRARAAKLGHAQRAAVHCSSETDNEEAFLAGQAAVKAAVDGETGKMVTLLRAEKETYECVTGLAPLTEVANGVKRLPADWINENGISMNHQFTKYAQPLIQGEISPEFENGLPNFVRIRGRRVEKNLEPYEID</sequence>
<comment type="caution">
    <text evidence="8">Lacks conserved residue(s) required for the propagation of feature annotation.</text>
</comment>
<comment type="function">
    <text evidence="2 8">Catalyzes the phosphorylation of D-fructose 6-phosphate, the first committing step of glycolysis. Uses inorganic phosphate (PPi) as phosphoryl donor instead of ATP like common ATP-dependent phosphofructokinases (ATP-PFKs), which renders the reaction reversible, and can thus function both in glycolysis and gluconeogenesis. Consistently, PPi-PFK can replace the enzymes of both the forward (ATP-PFK) and reverse (fructose-bisphosphatase (FBPase)) reactions.</text>
</comment>
<feature type="binding site" evidence="8">
    <location>
        <position position="112"/>
    </location>
    <ligand>
        <name>Mg(2+)</name>
        <dbReference type="ChEBI" id="CHEBI:18420"/>
        <note>catalytic</note>
    </ligand>
</feature>
<dbReference type="GO" id="GO:0006002">
    <property type="term" value="P:fructose 6-phosphate metabolic process"/>
    <property type="evidence" value="ECO:0007669"/>
    <property type="project" value="InterPro"/>
</dbReference>
<dbReference type="GO" id="GO:0003872">
    <property type="term" value="F:6-phosphofructokinase activity"/>
    <property type="evidence" value="ECO:0007669"/>
    <property type="project" value="UniProtKB-UniRule"/>
</dbReference>
<comment type="subunit">
    <text evidence="8">Homodimer.</text>
</comment>
<keyword evidence="8" id="KW-0324">Glycolysis</keyword>
<evidence type="ECO:0000256" key="4">
    <source>
        <dbReference type="ARBA" id="ARBA00022723"/>
    </source>
</evidence>
<dbReference type="EMBL" id="JACHVA010000053">
    <property type="protein sequence ID" value="MBC2601481.1"/>
    <property type="molecule type" value="Genomic_DNA"/>
</dbReference>
<dbReference type="InterPro" id="IPR035966">
    <property type="entry name" value="PKF_sf"/>
</dbReference>
<dbReference type="InterPro" id="IPR000023">
    <property type="entry name" value="Phosphofructokinase_dom"/>
</dbReference>
<dbReference type="NCBIfam" id="NF010675">
    <property type="entry name" value="PRK14072.1"/>
    <property type="match status" value="1"/>
</dbReference>
<feature type="active site" description="Proton acceptor" evidence="8">
    <location>
        <position position="142"/>
    </location>
</feature>
<comment type="catalytic activity">
    <reaction evidence="7 8">
        <text>beta-D-fructose 6-phosphate + diphosphate = beta-D-fructose 1,6-bisphosphate + phosphate + H(+)</text>
        <dbReference type="Rhea" id="RHEA:13613"/>
        <dbReference type="ChEBI" id="CHEBI:15378"/>
        <dbReference type="ChEBI" id="CHEBI:32966"/>
        <dbReference type="ChEBI" id="CHEBI:33019"/>
        <dbReference type="ChEBI" id="CHEBI:43474"/>
        <dbReference type="ChEBI" id="CHEBI:57634"/>
        <dbReference type="EC" id="2.7.1.90"/>
    </reaction>
</comment>
<feature type="domain" description="Phosphofructokinase" evidence="9">
    <location>
        <begin position="9"/>
        <end position="324"/>
    </location>
</feature>
<dbReference type="Proteomes" id="UP000525652">
    <property type="component" value="Unassembled WGS sequence"/>
</dbReference>
<comment type="caution">
    <text evidence="10">The sequence shown here is derived from an EMBL/GenBank/DDBJ whole genome shotgun (WGS) entry which is preliminary data.</text>
</comment>
<comment type="pathway">
    <text evidence="8">Carbohydrate degradation; glycolysis; D-glyceraldehyde 3-phosphate and glycerone phosphate from D-glucose: step 3/4.</text>
</comment>
<evidence type="ECO:0000256" key="2">
    <source>
        <dbReference type="ARBA" id="ARBA00003138"/>
    </source>
</evidence>
<dbReference type="GO" id="GO:0047334">
    <property type="term" value="F:diphosphate-fructose-6-phosphate 1-phosphotransferase activity"/>
    <property type="evidence" value="ECO:0007669"/>
    <property type="project" value="UniProtKB-EC"/>
</dbReference>
<comment type="cofactor">
    <cofactor evidence="1 8">
        <name>Mg(2+)</name>
        <dbReference type="ChEBI" id="CHEBI:18420"/>
    </cofactor>
</comment>
<organism evidence="10 11">
    <name type="scientific">Puniceicoccus vermicola</name>
    <dbReference type="NCBI Taxonomy" id="388746"/>
    <lineage>
        <taxon>Bacteria</taxon>
        <taxon>Pseudomonadati</taxon>
        <taxon>Verrucomicrobiota</taxon>
        <taxon>Opitutia</taxon>
        <taxon>Puniceicoccales</taxon>
        <taxon>Puniceicoccaceae</taxon>
        <taxon>Puniceicoccus</taxon>
    </lineage>
</organism>
<name>A0A7X1AWV5_9BACT</name>
<dbReference type="PANTHER" id="PTHR45770">
    <property type="entry name" value="ATP-DEPENDENT 6-PHOSPHOFRUCTOKINASE 1"/>
    <property type="match status" value="1"/>
</dbReference>
<accession>A0A7X1AWV5</accession>
<evidence type="ECO:0000313" key="11">
    <source>
        <dbReference type="Proteomes" id="UP000525652"/>
    </source>
</evidence>
<reference evidence="10 11" key="1">
    <citation type="submission" date="2020-07" db="EMBL/GenBank/DDBJ databases">
        <authorList>
            <person name="Feng X."/>
        </authorList>
    </citation>
    <scope>NUCLEOTIDE SEQUENCE [LARGE SCALE GENOMIC DNA]</scope>
    <source>
        <strain evidence="10 11">JCM14086</strain>
    </source>
</reference>
<dbReference type="PRINTS" id="PR00476">
    <property type="entry name" value="PHFRCTKINASE"/>
</dbReference>
<evidence type="ECO:0000256" key="3">
    <source>
        <dbReference type="ARBA" id="ARBA00022679"/>
    </source>
</evidence>
<dbReference type="InterPro" id="IPR050929">
    <property type="entry name" value="PFKA"/>
</dbReference>
<keyword evidence="3 8" id="KW-0808">Transferase</keyword>
<dbReference type="InterPro" id="IPR011404">
    <property type="entry name" value="PPi-PFK"/>
</dbReference>
<keyword evidence="4 8" id="KW-0479">Metal-binding</keyword>
<dbReference type="InterPro" id="IPR022953">
    <property type="entry name" value="ATP_PFK"/>
</dbReference>
<feature type="binding site" evidence="8">
    <location>
        <position position="16"/>
    </location>
    <ligand>
        <name>diphosphate</name>
        <dbReference type="ChEBI" id="CHEBI:33019"/>
    </ligand>
</feature>
<keyword evidence="8" id="KW-0963">Cytoplasm</keyword>
<dbReference type="Gene3D" id="3.40.50.450">
    <property type="match status" value="1"/>
</dbReference>
<dbReference type="HAMAP" id="MF_01978">
    <property type="entry name" value="Phosphofructokinase_II_B2"/>
    <property type="match status" value="1"/>
</dbReference>
<evidence type="ECO:0000256" key="6">
    <source>
        <dbReference type="ARBA" id="ARBA00022842"/>
    </source>
</evidence>
<dbReference type="GO" id="GO:0046872">
    <property type="term" value="F:metal ion binding"/>
    <property type="evidence" value="ECO:0007669"/>
    <property type="project" value="UniProtKB-KW"/>
</dbReference>
<evidence type="ECO:0000256" key="5">
    <source>
        <dbReference type="ARBA" id="ARBA00022777"/>
    </source>
</evidence>
<evidence type="ECO:0000256" key="8">
    <source>
        <dbReference type="HAMAP-Rule" id="MF_01978"/>
    </source>
</evidence>
<feature type="site" description="Important for catalytic activity; stabilizes the transition state when the phosphoryl donor is PPi" evidence="8">
    <location>
        <position position="139"/>
    </location>
</feature>
<feature type="binding site" evidence="8">
    <location>
        <begin position="140"/>
        <end position="142"/>
    </location>
    <ligand>
        <name>substrate</name>
    </ligand>
</feature>
<dbReference type="Gene3D" id="3.40.50.460">
    <property type="entry name" value="Phosphofructokinase domain"/>
    <property type="match status" value="1"/>
</dbReference>
<keyword evidence="11" id="KW-1185">Reference proteome</keyword>
<dbReference type="GO" id="GO:0005737">
    <property type="term" value="C:cytoplasm"/>
    <property type="evidence" value="ECO:0007669"/>
    <property type="project" value="UniProtKB-SubCell"/>
</dbReference>
<dbReference type="UniPathway" id="UPA00109">
    <property type="reaction ID" value="UER00182"/>
</dbReference>